<dbReference type="RefSeq" id="WP_064029302.1">
    <property type="nucleotide sequence ID" value="NZ_LUUK01000177.1"/>
</dbReference>
<dbReference type="AlphaFoldDB" id="A0A177NHX5"/>
<dbReference type="Proteomes" id="UP000077628">
    <property type="component" value="Unassembled WGS sequence"/>
</dbReference>
<dbReference type="STRING" id="702114.A1355_07400"/>
<name>A0A177NHX5_9GAMM</name>
<reference evidence="5" key="1">
    <citation type="submission" date="2016-03" db="EMBL/GenBank/DDBJ databases">
        <authorList>
            <person name="Heylen K."/>
            <person name="De Vos P."/>
            <person name="Vekeman B."/>
        </authorList>
    </citation>
    <scope>NUCLEOTIDE SEQUENCE [LARGE SCALE GENOMIC DNA]</scope>
    <source>
        <strain evidence="5">R-45383</strain>
    </source>
</reference>
<feature type="domain" description="SPOR" evidence="3">
    <location>
        <begin position="496"/>
        <end position="575"/>
    </location>
</feature>
<feature type="region of interest" description="Disordered" evidence="2">
    <location>
        <begin position="236"/>
        <end position="272"/>
    </location>
</feature>
<keyword evidence="5" id="KW-1185">Reference proteome</keyword>
<dbReference type="SUPFAM" id="SSF110997">
    <property type="entry name" value="Sporulation related repeat"/>
    <property type="match status" value="1"/>
</dbReference>
<dbReference type="Gene3D" id="3.30.70.1070">
    <property type="entry name" value="Sporulation related repeat"/>
    <property type="match status" value="1"/>
</dbReference>
<evidence type="ECO:0000313" key="5">
    <source>
        <dbReference type="Proteomes" id="UP000077628"/>
    </source>
</evidence>
<keyword evidence="1" id="KW-0175">Coiled coil</keyword>
<gene>
    <name evidence="4" type="ORF">A1355_07400</name>
</gene>
<dbReference type="PROSITE" id="PS51724">
    <property type="entry name" value="SPOR"/>
    <property type="match status" value="1"/>
</dbReference>
<dbReference type="InterPro" id="IPR007730">
    <property type="entry name" value="SPOR-like_dom"/>
</dbReference>
<feature type="coiled-coil region" evidence="1">
    <location>
        <begin position="285"/>
        <end position="312"/>
    </location>
</feature>
<evidence type="ECO:0000256" key="2">
    <source>
        <dbReference type="SAM" id="MobiDB-lite"/>
    </source>
</evidence>
<dbReference type="OrthoDB" id="5561750at2"/>
<dbReference type="Pfam" id="PF05036">
    <property type="entry name" value="SPOR"/>
    <property type="match status" value="1"/>
</dbReference>
<evidence type="ECO:0000313" key="4">
    <source>
        <dbReference type="EMBL" id="OAI17462.1"/>
    </source>
</evidence>
<proteinExistence type="predicted"/>
<dbReference type="EMBL" id="LUUK01000177">
    <property type="protein sequence ID" value="OAI17462.1"/>
    <property type="molecule type" value="Genomic_DNA"/>
</dbReference>
<protein>
    <recommendedName>
        <fullName evidence="3">SPOR domain-containing protein</fullName>
    </recommendedName>
</protein>
<sequence length="578" mass="61289">MAEPTTKKPKKTLDAFADDLDAMLNIGETASEQVGLIDDDEAIDRLLVDHEVVADSAAAERDEFADIDALLAAEQAQPDLDLAAAKLGDEFDAAIDINPKHEQMLDDEFADLVDVGVEAKLEELELDVEPFPEPDVADRAIAAIDDEFEVGETPELVVSDERDELDAMREIDEFSDTGAPAGNAEFLTADFDISADDEYVKPIEAEPEAAPIVIDEFGDDDVADLAAGFALGSASAEDAPLAEPSGDDDEFESQTAAQAPPADSIPVPPSPEPVPVVAPAPVIQMVDHSAEIAALTHQIDELKRHQRQIKADILEKAEKAQLATCLETVDGLQTEQKKTKRGLDAVANKKPVAAYVANGVAALALLLGTGLGIQGMIAKSQVGELVTIIGKLQEQVVNAPAANAADQEMLRKQLDELSVGNGVLTAQIAELKKAQGGGGGQAVGGDVGKQLAELGNRDMQIGAAIEALQSKVGALEKARPLAAATPTVKPEKKKPEPVPENWAVNLTAFKQDWYAKRKAEEFAGKGVPAKVAKSEAKGETWYRLSVDGFPSQYEAAAYAAKVKKTLNLDAVSVFKVKD</sequence>
<dbReference type="InterPro" id="IPR036680">
    <property type="entry name" value="SPOR-like_sf"/>
</dbReference>
<accession>A0A177NHX5</accession>
<organism evidence="4 5">
    <name type="scientific">Methylomonas koyamae</name>
    <dbReference type="NCBI Taxonomy" id="702114"/>
    <lineage>
        <taxon>Bacteria</taxon>
        <taxon>Pseudomonadati</taxon>
        <taxon>Pseudomonadota</taxon>
        <taxon>Gammaproteobacteria</taxon>
        <taxon>Methylococcales</taxon>
        <taxon>Methylococcaceae</taxon>
        <taxon>Methylomonas</taxon>
    </lineage>
</organism>
<dbReference type="GO" id="GO:0042834">
    <property type="term" value="F:peptidoglycan binding"/>
    <property type="evidence" value="ECO:0007669"/>
    <property type="project" value="InterPro"/>
</dbReference>
<evidence type="ECO:0000256" key="1">
    <source>
        <dbReference type="SAM" id="Coils"/>
    </source>
</evidence>
<comment type="caution">
    <text evidence="4">The sequence shown here is derived from an EMBL/GenBank/DDBJ whole genome shotgun (WGS) entry which is preliminary data.</text>
</comment>
<evidence type="ECO:0000259" key="3">
    <source>
        <dbReference type="PROSITE" id="PS51724"/>
    </source>
</evidence>